<keyword evidence="12" id="KW-0255">Endonuclease</keyword>
<evidence type="ECO:0000256" key="2">
    <source>
        <dbReference type="ARBA" id="ARBA00001946"/>
    </source>
</evidence>
<dbReference type="InterPro" id="IPR005135">
    <property type="entry name" value="Endo/exonuclease/phosphatase"/>
</dbReference>
<evidence type="ECO:0000256" key="8">
    <source>
        <dbReference type="ARBA" id="ARBA00023204"/>
    </source>
</evidence>
<evidence type="ECO:0000313" key="12">
    <source>
        <dbReference type="EMBL" id="TWH69105.1"/>
    </source>
</evidence>
<dbReference type="RefSeq" id="WP_170286493.1">
    <property type="nucleotide sequence ID" value="NZ_BAAATQ010000055.1"/>
</dbReference>
<evidence type="ECO:0000313" key="13">
    <source>
        <dbReference type="Proteomes" id="UP000319825"/>
    </source>
</evidence>
<dbReference type="GO" id="GO:0004519">
    <property type="term" value="F:endonuclease activity"/>
    <property type="evidence" value="ECO:0007669"/>
    <property type="project" value="UniProtKB-KW"/>
</dbReference>
<keyword evidence="8" id="KW-0234">DNA repair</keyword>
<keyword evidence="6" id="KW-0378">Hydrolase</keyword>
<dbReference type="Gene3D" id="3.60.10.10">
    <property type="entry name" value="Endonuclease/exonuclease/phosphatase"/>
    <property type="match status" value="1"/>
</dbReference>
<evidence type="ECO:0000256" key="9">
    <source>
        <dbReference type="SAM" id="MobiDB-lite"/>
    </source>
</evidence>
<keyword evidence="5" id="KW-0227">DNA damage</keyword>
<accession>A0A562IEE0</accession>
<evidence type="ECO:0000256" key="6">
    <source>
        <dbReference type="ARBA" id="ARBA00022801"/>
    </source>
</evidence>
<feature type="signal peptide" evidence="10">
    <location>
        <begin position="1"/>
        <end position="17"/>
    </location>
</feature>
<dbReference type="EMBL" id="VLKE01000001">
    <property type="protein sequence ID" value="TWH69105.1"/>
    <property type="molecule type" value="Genomic_DNA"/>
</dbReference>
<dbReference type="PANTHER" id="PTHR15822:SF4">
    <property type="entry name" value="TYROSYL-DNA PHOSPHODIESTERASE 2"/>
    <property type="match status" value="1"/>
</dbReference>
<evidence type="ECO:0000256" key="1">
    <source>
        <dbReference type="ARBA" id="ARBA00001936"/>
    </source>
</evidence>
<reference evidence="12 13" key="1">
    <citation type="submission" date="2019-07" db="EMBL/GenBank/DDBJ databases">
        <title>R&amp;d 2014.</title>
        <authorList>
            <person name="Klenk H.-P."/>
        </authorList>
    </citation>
    <scope>NUCLEOTIDE SEQUENCE [LARGE SCALE GENOMIC DNA]</scope>
    <source>
        <strain evidence="12 13">DSM 43868</strain>
    </source>
</reference>
<feature type="chain" id="PRO_5022045863" evidence="10">
    <location>
        <begin position="18"/>
        <end position="357"/>
    </location>
</feature>
<dbReference type="SUPFAM" id="SSF56219">
    <property type="entry name" value="DNase I-like"/>
    <property type="match status" value="1"/>
</dbReference>
<protein>
    <submittedName>
        <fullName evidence="12">Endonuclease/exonuclease/phosphatase family protein</fullName>
    </submittedName>
</protein>
<keyword evidence="3" id="KW-0540">Nuclease</keyword>
<organism evidence="12 13">
    <name type="scientific">Micromonospora olivasterospora</name>
    <dbReference type="NCBI Taxonomy" id="1880"/>
    <lineage>
        <taxon>Bacteria</taxon>
        <taxon>Bacillati</taxon>
        <taxon>Actinomycetota</taxon>
        <taxon>Actinomycetes</taxon>
        <taxon>Micromonosporales</taxon>
        <taxon>Micromonosporaceae</taxon>
        <taxon>Micromonospora</taxon>
    </lineage>
</organism>
<dbReference type="PANTHER" id="PTHR15822">
    <property type="entry name" value="TRAF AND TNF RECEPTOR-ASSOCIATED PROTEIN"/>
    <property type="match status" value="1"/>
</dbReference>
<evidence type="ECO:0000259" key="11">
    <source>
        <dbReference type="Pfam" id="PF03372"/>
    </source>
</evidence>
<evidence type="ECO:0000256" key="4">
    <source>
        <dbReference type="ARBA" id="ARBA00022723"/>
    </source>
</evidence>
<dbReference type="InterPro" id="IPR036691">
    <property type="entry name" value="Endo/exonu/phosph_ase_sf"/>
</dbReference>
<comment type="cofactor">
    <cofactor evidence="1">
        <name>Mn(2+)</name>
        <dbReference type="ChEBI" id="CHEBI:29035"/>
    </cofactor>
</comment>
<evidence type="ECO:0000256" key="7">
    <source>
        <dbReference type="ARBA" id="ARBA00022842"/>
    </source>
</evidence>
<keyword evidence="13" id="KW-1185">Reference proteome</keyword>
<evidence type="ECO:0000256" key="5">
    <source>
        <dbReference type="ARBA" id="ARBA00022763"/>
    </source>
</evidence>
<comment type="cofactor">
    <cofactor evidence="2">
        <name>Mg(2+)</name>
        <dbReference type="ChEBI" id="CHEBI:18420"/>
    </cofactor>
</comment>
<feature type="region of interest" description="Disordered" evidence="9">
    <location>
        <begin position="26"/>
        <end position="59"/>
    </location>
</feature>
<sequence length="357" mass="36455">MAFALAGCLIAAVGATAAAGWPPIGRSATAESTSPGPAPPAASTSPGPAPPAASTPPTPAPVPLTVLTWNVCANGKLRCLAGHQHPQLAAAIGAAARTASADVLLLQEMCAGLLPALGSSLGAGWQVYFRQASTAAVRNGTLVTRPATCGAGGDRYGQAVAVRTLPAPGAGRAPAVHASWLVELPSPRPVGSRWMERRLAVCVRLGAPRLQVCGAHLSTPQQDPDGRVRAAQAARLAAEARRGRERGYRTIVGGDLNTTPATTVSGSRRPILAPLYDQGVDCDLGRMRPTFGTVKIDYLFSGPGVTPLDCTVSQTALSDHRILTAHYHVYPPTPDPPTSVRTADAGAGIGGGRPVRG</sequence>
<gene>
    <name evidence="12" type="ORF">JD77_04107</name>
</gene>
<evidence type="ECO:0000256" key="3">
    <source>
        <dbReference type="ARBA" id="ARBA00022722"/>
    </source>
</evidence>
<dbReference type="GO" id="GO:0006281">
    <property type="term" value="P:DNA repair"/>
    <property type="evidence" value="ECO:0007669"/>
    <property type="project" value="UniProtKB-KW"/>
</dbReference>
<keyword evidence="7" id="KW-0460">Magnesium</keyword>
<dbReference type="InterPro" id="IPR051547">
    <property type="entry name" value="TDP2-like"/>
</dbReference>
<feature type="compositionally biased region" description="Pro residues" evidence="9">
    <location>
        <begin position="47"/>
        <end position="59"/>
    </location>
</feature>
<dbReference type="Pfam" id="PF03372">
    <property type="entry name" value="Exo_endo_phos"/>
    <property type="match status" value="1"/>
</dbReference>
<keyword evidence="4" id="KW-0479">Metal-binding</keyword>
<evidence type="ECO:0000256" key="10">
    <source>
        <dbReference type="SAM" id="SignalP"/>
    </source>
</evidence>
<keyword evidence="10" id="KW-0732">Signal</keyword>
<dbReference type="GO" id="GO:0046872">
    <property type="term" value="F:metal ion binding"/>
    <property type="evidence" value="ECO:0007669"/>
    <property type="project" value="UniProtKB-KW"/>
</dbReference>
<dbReference type="Proteomes" id="UP000319825">
    <property type="component" value="Unassembled WGS sequence"/>
</dbReference>
<proteinExistence type="predicted"/>
<keyword evidence="12" id="KW-0269">Exonuclease</keyword>
<name>A0A562IEE0_MICOL</name>
<dbReference type="GO" id="GO:0004527">
    <property type="term" value="F:exonuclease activity"/>
    <property type="evidence" value="ECO:0007669"/>
    <property type="project" value="UniProtKB-KW"/>
</dbReference>
<feature type="compositionally biased region" description="Low complexity" evidence="9">
    <location>
        <begin position="27"/>
        <end position="46"/>
    </location>
</feature>
<dbReference type="AlphaFoldDB" id="A0A562IEE0"/>
<comment type="caution">
    <text evidence="12">The sequence shown here is derived from an EMBL/GenBank/DDBJ whole genome shotgun (WGS) entry which is preliminary data.</text>
</comment>
<feature type="domain" description="Endonuclease/exonuclease/phosphatase" evidence="11">
    <location>
        <begin position="67"/>
        <end position="320"/>
    </location>
</feature>